<keyword evidence="2" id="KW-1133">Transmembrane helix</keyword>
<dbReference type="PANTHER" id="PTHR34502:SF3">
    <property type="entry name" value="DUF6594 DOMAIN-CONTAINING PROTEIN"/>
    <property type="match status" value="1"/>
</dbReference>
<accession>A0A6A5ZE11</accession>
<evidence type="ECO:0000259" key="3">
    <source>
        <dbReference type="Pfam" id="PF20237"/>
    </source>
</evidence>
<feature type="compositionally biased region" description="Polar residues" evidence="1">
    <location>
        <begin position="117"/>
        <end position="126"/>
    </location>
</feature>
<feature type="transmembrane region" description="Helical" evidence="2">
    <location>
        <begin position="361"/>
        <end position="385"/>
    </location>
</feature>
<sequence length="444" mass="49265">MESTELEILPKSSTLANGETNGATSTSPDQADATVPMSTIAEHPSQRQDDERIVPGNSIEKSRALPNHALASQQTGGREQVEDFLEDNPAQQSVNSTLDSLGGDIIIDIDENGIETGSVTSQNTTSAAAAPPRPRLYQRRHGDPMDVTETNSRKPENIPNGYPRLATFLDSNDAFMAFRRFGNLQSRLLLEKQSLLTQLEKEIDDLDWDIFEENPDILRCDATEEIVNSDPAIAETVQEHRKLLMKAEESFREYAALMTAVQQMRCFEPPTERDYISIRRYLHNTKPLMDAEMDSFRAKHDLVALRPPTEPDYLEHKIIQFLSVLGAKCQQIFLMRQRPFTRIIGNGTYGLFGRTSSVANIATAIVAFFMTVLLVLPVLICYILVVNVGGSKGYSACIGVLFLFTLIFSYAMAFYSKAKRHEVLAATAAYCAVIVVFLGNAAGN</sequence>
<feature type="transmembrane region" description="Helical" evidence="2">
    <location>
        <begin position="391"/>
        <end position="411"/>
    </location>
</feature>
<dbReference type="InterPro" id="IPR046529">
    <property type="entry name" value="DUF6594"/>
</dbReference>
<feature type="compositionally biased region" description="Polar residues" evidence="1">
    <location>
        <begin position="11"/>
        <end position="29"/>
    </location>
</feature>
<evidence type="ECO:0000313" key="5">
    <source>
        <dbReference type="Proteomes" id="UP000799770"/>
    </source>
</evidence>
<dbReference type="Pfam" id="PF20237">
    <property type="entry name" value="DUF6594"/>
    <property type="match status" value="1"/>
</dbReference>
<feature type="domain" description="DUF6594" evidence="3">
    <location>
        <begin position="162"/>
        <end position="435"/>
    </location>
</feature>
<protein>
    <recommendedName>
        <fullName evidence="3">DUF6594 domain-containing protein</fullName>
    </recommendedName>
</protein>
<name>A0A6A5ZE11_9PLEO</name>
<dbReference type="EMBL" id="ML977318">
    <property type="protein sequence ID" value="KAF2117750.1"/>
    <property type="molecule type" value="Genomic_DNA"/>
</dbReference>
<dbReference type="OrthoDB" id="3533814at2759"/>
<keyword evidence="2" id="KW-0812">Transmembrane</keyword>
<keyword evidence="2" id="KW-0472">Membrane</keyword>
<feature type="region of interest" description="Disordered" evidence="1">
    <location>
        <begin position="1"/>
        <end position="35"/>
    </location>
</feature>
<evidence type="ECO:0000313" key="4">
    <source>
        <dbReference type="EMBL" id="KAF2117750.1"/>
    </source>
</evidence>
<feature type="region of interest" description="Disordered" evidence="1">
    <location>
        <begin position="116"/>
        <end position="159"/>
    </location>
</feature>
<dbReference type="Proteomes" id="UP000799770">
    <property type="component" value="Unassembled WGS sequence"/>
</dbReference>
<dbReference type="PANTHER" id="PTHR34502">
    <property type="entry name" value="DUF6594 DOMAIN-CONTAINING PROTEIN-RELATED"/>
    <property type="match status" value="1"/>
</dbReference>
<gene>
    <name evidence="4" type="ORF">BDV96DRAFT_685420</name>
</gene>
<proteinExistence type="predicted"/>
<feature type="region of interest" description="Disordered" evidence="1">
    <location>
        <begin position="59"/>
        <end position="80"/>
    </location>
</feature>
<dbReference type="AlphaFoldDB" id="A0A6A5ZE11"/>
<organism evidence="4 5">
    <name type="scientific">Lophiotrema nucula</name>
    <dbReference type="NCBI Taxonomy" id="690887"/>
    <lineage>
        <taxon>Eukaryota</taxon>
        <taxon>Fungi</taxon>
        <taxon>Dikarya</taxon>
        <taxon>Ascomycota</taxon>
        <taxon>Pezizomycotina</taxon>
        <taxon>Dothideomycetes</taxon>
        <taxon>Pleosporomycetidae</taxon>
        <taxon>Pleosporales</taxon>
        <taxon>Lophiotremataceae</taxon>
        <taxon>Lophiotrema</taxon>
    </lineage>
</organism>
<evidence type="ECO:0000256" key="2">
    <source>
        <dbReference type="SAM" id="Phobius"/>
    </source>
</evidence>
<feature type="transmembrane region" description="Helical" evidence="2">
    <location>
        <begin position="423"/>
        <end position="442"/>
    </location>
</feature>
<evidence type="ECO:0000256" key="1">
    <source>
        <dbReference type="SAM" id="MobiDB-lite"/>
    </source>
</evidence>
<keyword evidence="5" id="KW-1185">Reference proteome</keyword>
<reference evidence="4" key="1">
    <citation type="journal article" date="2020" name="Stud. Mycol.">
        <title>101 Dothideomycetes genomes: a test case for predicting lifestyles and emergence of pathogens.</title>
        <authorList>
            <person name="Haridas S."/>
            <person name="Albert R."/>
            <person name="Binder M."/>
            <person name="Bloem J."/>
            <person name="Labutti K."/>
            <person name="Salamov A."/>
            <person name="Andreopoulos B."/>
            <person name="Baker S."/>
            <person name="Barry K."/>
            <person name="Bills G."/>
            <person name="Bluhm B."/>
            <person name="Cannon C."/>
            <person name="Castanera R."/>
            <person name="Culley D."/>
            <person name="Daum C."/>
            <person name="Ezra D."/>
            <person name="Gonzalez J."/>
            <person name="Henrissat B."/>
            <person name="Kuo A."/>
            <person name="Liang C."/>
            <person name="Lipzen A."/>
            <person name="Lutzoni F."/>
            <person name="Magnuson J."/>
            <person name="Mondo S."/>
            <person name="Nolan M."/>
            <person name="Ohm R."/>
            <person name="Pangilinan J."/>
            <person name="Park H.-J."/>
            <person name="Ramirez L."/>
            <person name="Alfaro M."/>
            <person name="Sun H."/>
            <person name="Tritt A."/>
            <person name="Yoshinaga Y."/>
            <person name="Zwiers L.-H."/>
            <person name="Turgeon B."/>
            <person name="Goodwin S."/>
            <person name="Spatafora J."/>
            <person name="Crous P."/>
            <person name="Grigoriev I."/>
        </authorList>
    </citation>
    <scope>NUCLEOTIDE SEQUENCE</scope>
    <source>
        <strain evidence="4">CBS 627.86</strain>
    </source>
</reference>